<evidence type="ECO:0000256" key="2">
    <source>
        <dbReference type="ARBA" id="ARBA00013064"/>
    </source>
</evidence>
<proteinExistence type="inferred from homology"/>
<gene>
    <name evidence="8" type="ORF">X975_01850</name>
</gene>
<dbReference type="PROSITE" id="PS50055">
    <property type="entry name" value="TYR_PHOSPHATASE_PTP"/>
    <property type="match status" value="2"/>
</dbReference>
<evidence type="ECO:0000256" key="5">
    <source>
        <dbReference type="ARBA" id="ARBA00051722"/>
    </source>
</evidence>
<dbReference type="GO" id="GO:0008045">
    <property type="term" value="P:motor neuron axon guidance"/>
    <property type="evidence" value="ECO:0007669"/>
    <property type="project" value="TreeGrafter"/>
</dbReference>
<dbReference type="PRINTS" id="PR00700">
    <property type="entry name" value="PRTYPHPHTASE"/>
</dbReference>
<keyword evidence="9" id="KW-1185">Reference proteome</keyword>
<comment type="catalytic activity">
    <reaction evidence="5">
        <text>O-phospho-L-tyrosyl-[protein] + H2O = L-tyrosyl-[protein] + phosphate</text>
        <dbReference type="Rhea" id="RHEA:10684"/>
        <dbReference type="Rhea" id="RHEA-COMP:10136"/>
        <dbReference type="Rhea" id="RHEA-COMP:20101"/>
        <dbReference type="ChEBI" id="CHEBI:15377"/>
        <dbReference type="ChEBI" id="CHEBI:43474"/>
        <dbReference type="ChEBI" id="CHEBI:46858"/>
        <dbReference type="ChEBI" id="CHEBI:61978"/>
        <dbReference type="EC" id="3.1.3.48"/>
    </reaction>
</comment>
<feature type="domain" description="Tyrosine specific protein phosphatases" evidence="7">
    <location>
        <begin position="156"/>
        <end position="229"/>
    </location>
</feature>
<dbReference type="Proteomes" id="UP000054359">
    <property type="component" value="Unassembled WGS sequence"/>
</dbReference>
<accession>A0A087U0U7</accession>
<dbReference type="EMBL" id="KK117622">
    <property type="protein sequence ID" value="KFM70986.1"/>
    <property type="molecule type" value="Genomic_DNA"/>
</dbReference>
<evidence type="ECO:0000256" key="1">
    <source>
        <dbReference type="ARBA" id="ARBA00009580"/>
    </source>
</evidence>
<dbReference type="PANTHER" id="PTHR19134:SF562">
    <property type="entry name" value="PROTEIN-TYROSINE-PHOSPHATASE"/>
    <property type="match status" value="1"/>
</dbReference>
<evidence type="ECO:0000259" key="6">
    <source>
        <dbReference type="PROSITE" id="PS50055"/>
    </source>
</evidence>
<dbReference type="OMA" id="TPWVLHC"/>
<protein>
    <recommendedName>
        <fullName evidence="2">protein-tyrosine-phosphatase</fullName>
        <ecNumber evidence="2">3.1.3.48</ecNumber>
    </recommendedName>
</protein>
<dbReference type="CDD" id="cd00047">
    <property type="entry name" value="PTPc"/>
    <property type="match status" value="1"/>
</dbReference>
<keyword evidence="4" id="KW-0904">Protein phosphatase</keyword>
<sequence length="469" mass="54276">MKPENKQKNRYPDLLPYDETRVVLQPYKNDPHSDYINASYIESYNRSVRYICTQGPLENTIGDFWRMIWQEDVNVIAMTANIIENGKKKCEKYWPDKVLKVADIIITLQNENVFLDYTVRNFKLVKVGVSGHRVVRQYQYTAWPDHGVPVYPLSVIYMLKDIKSFQETQLKKTPWVLHCSAGIGRTGTVMLLDSALEMSLAEGKVDVLGLLYRMRQQRVNLIETVEQYTFVYKGLVEYHFGDISCKPANEMVLYFNKLRQTDAETKKTGLEIQFTKLRSLDPPFFQQKCLTAVTPGNKDKNRDPYIIPPDDGRPILKISPPSNYINAVFACDYGKLNNFVVTQYPLPNTLADFWQLVWDTSSCTIVVLNEISNKDQNCPVFWPSSGSLYYGSIKIEHLTSENEYFGGVLIRKFRIKNPKGKHRTIKTFHLHGWRREEFVPPQVDTIVQLIAKVDKWSRKNKSVPAIVTC</sequence>
<dbReference type="PROSITE" id="PS00383">
    <property type="entry name" value="TYR_PHOSPHATASE_1"/>
    <property type="match status" value="1"/>
</dbReference>
<dbReference type="InterPro" id="IPR029021">
    <property type="entry name" value="Prot-tyrosine_phosphatase-like"/>
</dbReference>
<dbReference type="InterPro" id="IPR050348">
    <property type="entry name" value="Protein-Tyr_Phosphatase"/>
</dbReference>
<feature type="domain" description="Tyrosine-protein phosphatase" evidence="6">
    <location>
        <begin position="1"/>
        <end position="238"/>
    </location>
</feature>
<dbReference type="SMART" id="SM00404">
    <property type="entry name" value="PTPc_motif"/>
    <property type="match status" value="1"/>
</dbReference>
<dbReference type="PANTHER" id="PTHR19134">
    <property type="entry name" value="RECEPTOR-TYPE TYROSINE-PROTEIN PHOSPHATASE"/>
    <property type="match status" value="1"/>
</dbReference>
<name>A0A087U0U7_STEMI</name>
<dbReference type="SMART" id="SM00194">
    <property type="entry name" value="PTPc"/>
    <property type="match status" value="2"/>
</dbReference>
<evidence type="ECO:0000259" key="7">
    <source>
        <dbReference type="PROSITE" id="PS50056"/>
    </source>
</evidence>
<dbReference type="SUPFAM" id="SSF52799">
    <property type="entry name" value="(Phosphotyrosine protein) phosphatases II"/>
    <property type="match status" value="2"/>
</dbReference>
<dbReference type="InterPro" id="IPR000387">
    <property type="entry name" value="Tyr_Pase_dom"/>
</dbReference>
<dbReference type="PROSITE" id="PS50056">
    <property type="entry name" value="TYR_PHOSPHATASE_2"/>
    <property type="match status" value="1"/>
</dbReference>
<dbReference type="EC" id="3.1.3.48" evidence="2"/>
<comment type="similarity">
    <text evidence="1">Belongs to the protein-tyrosine phosphatase family.</text>
</comment>
<dbReference type="InterPro" id="IPR000242">
    <property type="entry name" value="PTP_cat"/>
</dbReference>
<keyword evidence="3" id="KW-0378">Hydrolase</keyword>
<feature type="domain" description="Tyrosine-protein phosphatase" evidence="6">
    <location>
        <begin position="270"/>
        <end position="469"/>
    </location>
</feature>
<organism evidence="8 9">
    <name type="scientific">Stegodyphus mimosarum</name>
    <name type="common">African social velvet spider</name>
    <dbReference type="NCBI Taxonomy" id="407821"/>
    <lineage>
        <taxon>Eukaryota</taxon>
        <taxon>Metazoa</taxon>
        <taxon>Ecdysozoa</taxon>
        <taxon>Arthropoda</taxon>
        <taxon>Chelicerata</taxon>
        <taxon>Arachnida</taxon>
        <taxon>Araneae</taxon>
        <taxon>Araneomorphae</taxon>
        <taxon>Entelegynae</taxon>
        <taxon>Eresoidea</taxon>
        <taxon>Eresidae</taxon>
        <taxon>Stegodyphus</taxon>
    </lineage>
</organism>
<reference evidence="8 9" key="1">
    <citation type="submission" date="2013-11" db="EMBL/GenBank/DDBJ databases">
        <title>Genome sequencing of Stegodyphus mimosarum.</title>
        <authorList>
            <person name="Bechsgaard J."/>
        </authorList>
    </citation>
    <scope>NUCLEOTIDE SEQUENCE [LARGE SCALE GENOMIC DNA]</scope>
</reference>
<dbReference type="Pfam" id="PF00102">
    <property type="entry name" value="Y_phosphatase"/>
    <property type="match status" value="2"/>
</dbReference>
<dbReference type="AlphaFoldDB" id="A0A087U0U7"/>
<dbReference type="FunFam" id="3.90.190.10:FF:000102">
    <property type="entry name" value="Receptor-type tyrosine-protein phosphatase"/>
    <property type="match status" value="1"/>
</dbReference>
<dbReference type="InterPro" id="IPR016130">
    <property type="entry name" value="Tyr_Pase_AS"/>
</dbReference>
<feature type="non-terminal residue" evidence="8">
    <location>
        <position position="469"/>
    </location>
</feature>
<dbReference type="Gene3D" id="3.90.190.10">
    <property type="entry name" value="Protein tyrosine phosphatase superfamily"/>
    <property type="match status" value="2"/>
</dbReference>
<dbReference type="STRING" id="407821.A0A087U0U7"/>
<evidence type="ECO:0000256" key="4">
    <source>
        <dbReference type="ARBA" id="ARBA00022912"/>
    </source>
</evidence>
<dbReference type="InterPro" id="IPR003595">
    <property type="entry name" value="Tyr_Pase_cat"/>
</dbReference>
<evidence type="ECO:0000313" key="8">
    <source>
        <dbReference type="EMBL" id="KFM70986.1"/>
    </source>
</evidence>
<dbReference type="GO" id="GO:0004725">
    <property type="term" value="F:protein tyrosine phosphatase activity"/>
    <property type="evidence" value="ECO:0007669"/>
    <property type="project" value="UniProtKB-EC"/>
</dbReference>
<evidence type="ECO:0000256" key="3">
    <source>
        <dbReference type="ARBA" id="ARBA00022801"/>
    </source>
</evidence>
<keyword evidence="8" id="KW-0675">Receptor</keyword>
<evidence type="ECO:0000313" key="9">
    <source>
        <dbReference type="Proteomes" id="UP000054359"/>
    </source>
</evidence>
<dbReference type="OrthoDB" id="6108687at2759"/>